<evidence type="ECO:0000256" key="1">
    <source>
        <dbReference type="SAM" id="MobiDB-lite"/>
    </source>
</evidence>
<dbReference type="EMBL" id="JAPDFL010000001">
    <property type="protein sequence ID" value="MCW1932625.1"/>
    <property type="molecule type" value="Genomic_DNA"/>
</dbReference>
<proteinExistence type="predicted"/>
<organism evidence="2 3">
    <name type="scientific">Pararhodobacter zhoushanensis</name>
    <dbReference type="NCBI Taxonomy" id="2479545"/>
    <lineage>
        <taxon>Bacteria</taxon>
        <taxon>Pseudomonadati</taxon>
        <taxon>Pseudomonadota</taxon>
        <taxon>Alphaproteobacteria</taxon>
        <taxon>Rhodobacterales</taxon>
        <taxon>Paracoccaceae</taxon>
        <taxon>Pararhodobacter</taxon>
    </lineage>
</organism>
<keyword evidence="3" id="KW-1185">Reference proteome</keyword>
<evidence type="ECO:0000313" key="3">
    <source>
        <dbReference type="Proteomes" id="UP001208938"/>
    </source>
</evidence>
<gene>
    <name evidence="2" type="ORF">OKW52_10245</name>
</gene>
<protein>
    <submittedName>
        <fullName evidence="2">Phage terminase small subunit P27 family</fullName>
    </submittedName>
</protein>
<name>A0ABT3GYT6_9RHOB</name>
<dbReference type="Proteomes" id="UP001208938">
    <property type="component" value="Unassembled WGS sequence"/>
</dbReference>
<sequence>MAGGRRGPAPEPAAVKKAKGNSGRRPNKSEPIEAEAAAAVAAIDGATGEIQPPDWVNPEGRVIWSEIAPRLAAMKILQSIDAHTFGRYCQDFGRWVQLQRVLDNEGTTYESESPHGKYTRGHPAFMQADRLNRSLISMEADFALNPAARQRLFAARAQAAASPDLFNPSSPRSAAEGQSEKSSPIGLLN</sequence>
<dbReference type="Pfam" id="PF05119">
    <property type="entry name" value="Terminase_4"/>
    <property type="match status" value="1"/>
</dbReference>
<accession>A0ABT3GYT6</accession>
<dbReference type="NCBIfam" id="TIGR01558">
    <property type="entry name" value="sm_term_P27"/>
    <property type="match status" value="1"/>
</dbReference>
<feature type="region of interest" description="Disordered" evidence="1">
    <location>
        <begin position="1"/>
        <end position="31"/>
    </location>
</feature>
<feature type="region of interest" description="Disordered" evidence="1">
    <location>
        <begin position="161"/>
        <end position="189"/>
    </location>
</feature>
<dbReference type="RefSeq" id="WP_264505611.1">
    <property type="nucleotide sequence ID" value="NZ_JAPDFL010000001.1"/>
</dbReference>
<dbReference type="InterPro" id="IPR006448">
    <property type="entry name" value="Phage_term_ssu_P27"/>
</dbReference>
<reference evidence="2 3" key="1">
    <citation type="submission" date="2022-10" db="EMBL/GenBank/DDBJ databases">
        <title>Pararhodobacter sp. nov., isolated from marine algae.</title>
        <authorList>
            <person name="Choi B.J."/>
            <person name="Kim J.M."/>
            <person name="Lee J.K."/>
            <person name="Choi D.G."/>
            <person name="Jeon C.O."/>
        </authorList>
    </citation>
    <scope>NUCLEOTIDE SEQUENCE [LARGE SCALE GENOMIC DNA]</scope>
    <source>
        <strain evidence="2 3">ZQ420</strain>
    </source>
</reference>
<evidence type="ECO:0000313" key="2">
    <source>
        <dbReference type="EMBL" id="MCW1932625.1"/>
    </source>
</evidence>
<comment type="caution">
    <text evidence="2">The sequence shown here is derived from an EMBL/GenBank/DDBJ whole genome shotgun (WGS) entry which is preliminary data.</text>
</comment>